<evidence type="ECO:0000256" key="1">
    <source>
        <dbReference type="SAM" id="SignalP"/>
    </source>
</evidence>
<proteinExistence type="predicted"/>
<accession>A0A669BC82</accession>
<keyword evidence="3" id="KW-1185">Reference proteome</keyword>
<dbReference type="AlphaFoldDB" id="A0A669BC82"/>
<dbReference type="InParanoid" id="A0A669BC82"/>
<evidence type="ECO:0008006" key="4">
    <source>
        <dbReference type="Google" id="ProtNLM"/>
    </source>
</evidence>
<protein>
    <recommendedName>
        <fullName evidence="4">Chemokine interleukin-8-like domain-containing protein</fullName>
    </recommendedName>
</protein>
<feature type="signal peptide" evidence="1">
    <location>
        <begin position="1"/>
        <end position="18"/>
    </location>
</feature>
<feature type="chain" id="PRO_5025605737" description="Chemokine interleukin-8-like domain-containing protein" evidence="1">
    <location>
        <begin position="19"/>
        <end position="75"/>
    </location>
</feature>
<dbReference type="Proteomes" id="UP000005207">
    <property type="component" value="Linkage group LG18"/>
</dbReference>
<reference evidence="3" key="1">
    <citation type="submission" date="2012-01" db="EMBL/GenBank/DDBJ databases">
        <title>The Genome Sequence of Oreochromis niloticus (Nile Tilapia).</title>
        <authorList>
            <consortium name="Broad Institute Genome Assembly Team"/>
            <consortium name="Broad Institute Sequencing Platform"/>
            <person name="Di Palma F."/>
            <person name="Johnson J."/>
            <person name="Lander E.S."/>
            <person name="Lindblad-Toh K."/>
        </authorList>
    </citation>
    <scope>NUCLEOTIDE SEQUENCE [LARGE SCALE GENOMIC DNA]</scope>
</reference>
<name>A0A669BC82_ORENI</name>
<evidence type="ECO:0000313" key="3">
    <source>
        <dbReference type="Proteomes" id="UP000005207"/>
    </source>
</evidence>
<reference evidence="2" key="3">
    <citation type="submission" date="2025-09" db="UniProtKB">
        <authorList>
            <consortium name="Ensembl"/>
        </authorList>
    </citation>
    <scope>IDENTIFICATION</scope>
</reference>
<dbReference type="OMA" id="ARTVCNI"/>
<reference evidence="2" key="2">
    <citation type="submission" date="2025-08" db="UniProtKB">
        <authorList>
            <consortium name="Ensembl"/>
        </authorList>
    </citation>
    <scope>IDENTIFICATION</scope>
</reference>
<sequence length="75" mass="8451">MCLCIKSITVLTTVLCYGCHYLSDNARTVCNIEQLYCFLKTEIKTSGYSKVVCLNPITAPIIGYRMQRKNPPCVI</sequence>
<evidence type="ECO:0000313" key="2">
    <source>
        <dbReference type="Ensembl" id="ENSONIP00000032069.1"/>
    </source>
</evidence>
<organism evidence="2 3">
    <name type="scientific">Oreochromis niloticus</name>
    <name type="common">Nile tilapia</name>
    <name type="synonym">Tilapia nilotica</name>
    <dbReference type="NCBI Taxonomy" id="8128"/>
    <lineage>
        <taxon>Eukaryota</taxon>
        <taxon>Metazoa</taxon>
        <taxon>Chordata</taxon>
        <taxon>Craniata</taxon>
        <taxon>Vertebrata</taxon>
        <taxon>Euteleostomi</taxon>
        <taxon>Actinopterygii</taxon>
        <taxon>Neopterygii</taxon>
        <taxon>Teleostei</taxon>
        <taxon>Neoteleostei</taxon>
        <taxon>Acanthomorphata</taxon>
        <taxon>Ovalentaria</taxon>
        <taxon>Cichlomorphae</taxon>
        <taxon>Cichliformes</taxon>
        <taxon>Cichlidae</taxon>
        <taxon>African cichlids</taxon>
        <taxon>Pseudocrenilabrinae</taxon>
        <taxon>Oreochromini</taxon>
        <taxon>Oreochromis</taxon>
    </lineage>
</organism>
<keyword evidence="1" id="KW-0732">Signal</keyword>
<dbReference type="Ensembl" id="ENSONIT00000076714.1">
    <property type="protein sequence ID" value="ENSONIP00000032069.1"/>
    <property type="gene ID" value="ENSONIG00000036313.1"/>
</dbReference>